<keyword evidence="2" id="KW-1185">Reference proteome</keyword>
<accession>A0A4Q5M0G3</accession>
<dbReference type="AlphaFoldDB" id="A0A4Q5M0G3"/>
<comment type="caution">
    <text evidence="1">The sequence shown here is derived from an EMBL/GenBank/DDBJ whole genome shotgun (WGS) entry which is preliminary data.</text>
</comment>
<dbReference type="Proteomes" id="UP000293162">
    <property type="component" value="Unassembled WGS sequence"/>
</dbReference>
<protein>
    <submittedName>
        <fullName evidence="1">Uncharacterized protein</fullName>
    </submittedName>
</protein>
<organism evidence="1 2">
    <name type="scientific">Emticicia agri</name>
    <dbReference type="NCBI Taxonomy" id="2492393"/>
    <lineage>
        <taxon>Bacteria</taxon>
        <taxon>Pseudomonadati</taxon>
        <taxon>Bacteroidota</taxon>
        <taxon>Cytophagia</taxon>
        <taxon>Cytophagales</taxon>
        <taxon>Leadbetterellaceae</taxon>
        <taxon>Emticicia</taxon>
    </lineage>
</organism>
<evidence type="ECO:0000313" key="1">
    <source>
        <dbReference type="EMBL" id="RYU95648.1"/>
    </source>
</evidence>
<sequence>MKNLLILGFCTMFLGACEKQSFEVSPTTEVDKYQTIKIFTEQEGRLIKESDQFSVIITKNDSGDFNENDALHRFVADNLPAELKEKKKVKIVFSGELKQYPYAAQSLMVGRPLKLTKIRLK</sequence>
<dbReference type="PROSITE" id="PS51257">
    <property type="entry name" value="PROKAR_LIPOPROTEIN"/>
    <property type="match status" value="1"/>
</dbReference>
<reference evidence="1 2" key="1">
    <citation type="submission" date="2019-02" db="EMBL/GenBank/DDBJ databases">
        <title>Bacterial novel species Emticicia sp. 17J42-9 isolated from soil.</title>
        <authorList>
            <person name="Jung H.-Y."/>
        </authorList>
    </citation>
    <scope>NUCLEOTIDE SEQUENCE [LARGE SCALE GENOMIC DNA]</scope>
    <source>
        <strain evidence="1 2">17J42-9</strain>
    </source>
</reference>
<gene>
    <name evidence="1" type="ORF">EWM59_11080</name>
</gene>
<evidence type="ECO:0000313" key="2">
    <source>
        <dbReference type="Proteomes" id="UP000293162"/>
    </source>
</evidence>
<proteinExistence type="predicted"/>
<dbReference type="EMBL" id="SEWF01000013">
    <property type="protein sequence ID" value="RYU95648.1"/>
    <property type="molecule type" value="Genomic_DNA"/>
</dbReference>
<dbReference type="RefSeq" id="WP_130021040.1">
    <property type="nucleotide sequence ID" value="NZ_SEWF01000013.1"/>
</dbReference>
<name>A0A4Q5M0G3_9BACT</name>
<dbReference type="OrthoDB" id="663527at2"/>